<dbReference type="GO" id="GO:0003700">
    <property type="term" value="F:DNA-binding transcription factor activity"/>
    <property type="evidence" value="ECO:0007669"/>
    <property type="project" value="InterPro"/>
</dbReference>
<dbReference type="Pfam" id="PF12833">
    <property type="entry name" value="HTH_18"/>
    <property type="match status" value="1"/>
</dbReference>
<dbReference type="RefSeq" id="WP_163666456.1">
    <property type="nucleotide sequence ID" value="NZ_AP022565.1"/>
</dbReference>
<keyword evidence="2" id="KW-0238">DNA-binding</keyword>
<dbReference type="InterPro" id="IPR032687">
    <property type="entry name" value="AraC-type_N"/>
</dbReference>
<evidence type="ECO:0000313" key="6">
    <source>
        <dbReference type="Proteomes" id="UP000466906"/>
    </source>
</evidence>
<evidence type="ECO:0000313" key="5">
    <source>
        <dbReference type="EMBL" id="BBX28662.1"/>
    </source>
</evidence>
<dbReference type="EMBL" id="AP022565">
    <property type="protein sequence ID" value="BBX28662.1"/>
    <property type="molecule type" value="Genomic_DNA"/>
</dbReference>
<dbReference type="PANTHER" id="PTHR47894:SF4">
    <property type="entry name" value="HTH-TYPE TRANSCRIPTIONAL REGULATOR GADX"/>
    <property type="match status" value="1"/>
</dbReference>
<dbReference type="Gene3D" id="1.10.10.60">
    <property type="entry name" value="Homeodomain-like"/>
    <property type="match status" value="1"/>
</dbReference>
<keyword evidence="1" id="KW-0805">Transcription regulation</keyword>
<dbReference type="PROSITE" id="PS01124">
    <property type="entry name" value="HTH_ARAC_FAMILY_2"/>
    <property type="match status" value="1"/>
</dbReference>
<proteinExistence type="predicted"/>
<dbReference type="GO" id="GO:0005829">
    <property type="term" value="C:cytosol"/>
    <property type="evidence" value="ECO:0007669"/>
    <property type="project" value="TreeGrafter"/>
</dbReference>
<gene>
    <name evidence="5" type="ORF">MALV_37870</name>
</gene>
<reference evidence="5 6" key="1">
    <citation type="journal article" date="2019" name="Emerg. Microbes Infect.">
        <title>Comprehensive subspecies identification of 175 nontuberculous mycobacteria species based on 7547 genomic profiles.</title>
        <authorList>
            <person name="Matsumoto Y."/>
            <person name="Kinjo T."/>
            <person name="Motooka D."/>
            <person name="Nabeya D."/>
            <person name="Jung N."/>
            <person name="Uechi K."/>
            <person name="Horii T."/>
            <person name="Iida T."/>
            <person name="Fujita J."/>
            <person name="Nakamura S."/>
        </authorList>
    </citation>
    <scope>NUCLEOTIDE SEQUENCE [LARGE SCALE GENOMIC DNA]</scope>
    <source>
        <strain evidence="5 6">JCM 12272</strain>
    </source>
</reference>
<evidence type="ECO:0000256" key="1">
    <source>
        <dbReference type="ARBA" id="ARBA00023015"/>
    </source>
</evidence>
<dbReference type="InterPro" id="IPR009057">
    <property type="entry name" value="Homeodomain-like_sf"/>
</dbReference>
<dbReference type="SUPFAM" id="SSF46689">
    <property type="entry name" value="Homeodomain-like"/>
    <property type="match status" value="1"/>
</dbReference>
<keyword evidence="6" id="KW-1185">Reference proteome</keyword>
<name>A0A6N4UZ22_9MYCO</name>
<dbReference type="InterPro" id="IPR018060">
    <property type="entry name" value="HTH_AraC"/>
</dbReference>
<accession>A0A6N4UZ22</accession>
<keyword evidence="3" id="KW-0804">Transcription</keyword>
<protein>
    <submittedName>
        <fullName evidence="5">Putative transcriptional regulatory, AraC family protein</fullName>
    </submittedName>
</protein>
<evidence type="ECO:0000256" key="2">
    <source>
        <dbReference type="ARBA" id="ARBA00023125"/>
    </source>
</evidence>
<dbReference type="GO" id="GO:0000976">
    <property type="term" value="F:transcription cis-regulatory region binding"/>
    <property type="evidence" value="ECO:0007669"/>
    <property type="project" value="TreeGrafter"/>
</dbReference>
<dbReference type="AlphaFoldDB" id="A0A6N4UZ22"/>
<dbReference type="Proteomes" id="UP000466906">
    <property type="component" value="Chromosome"/>
</dbReference>
<dbReference type="Pfam" id="PF12625">
    <property type="entry name" value="Arabinose_bd"/>
    <property type="match status" value="1"/>
</dbReference>
<dbReference type="KEGG" id="malv:MALV_37870"/>
<dbReference type="PANTHER" id="PTHR47894">
    <property type="entry name" value="HTH-TYPE TRANSCRIPTIONAL REGULATOR GADX"/>
    <property type="match status" value="1"/>
</dbReference>
<feature type="domain" description="HTH araC/xylS-type" evidence="4">
    <location>
        <begin position="235"/>
        <end position="333"/>
    </location>
</feature>
<sequence>MGNREVQTRYAALTGFLQVAGDIGVDAGELFARSGLDLVGLTQPDRWESAEAVAGLLEDAAACSGIDDVGLRLAENRHLTNLGPMGLVIRDEPRLRDAVQTLIRYSHMLNEGLRIRVVEADEITTIRLDLNVGGSRPPRQSIELAVATLVAILNDLVGESWYPLATYFSHSRPLDIDRHRRILGDNLCFDRDFNGIVMRSADLDISNALANPSFLSYSQQLLKPATDSSDAAIVNRTREVIELLLPAGRCTVDHVARSLGTNRRTLHRQLHSAGTTFTEQLDTTRVELVRHLLTNPSNSLTDISVMLMFSTPGNFTRWFRQRFGVAPRAWRQQQAALK</sequence>
<evidence type="ECO:0000256" key="3">
    <source>
        <dbReference type="ARBA" id="ARBA00023163"/>
    </source>
</evidence>
<dbReference type="SMART" id="SM00342">
    <property type="entry name" value="HTH_ARAC"/>
    <property type="match status" value="1"/>
</dbReference>
<evidence type="ECO:0000259" key="4">
    <source>
        <dbReference type="PROSITE" id="PS01124"/>
    </source>
</evidence>
<organism evidence="5 6">
    <name type="scientific">Mycolicibacterium alvei</name>
    <dbReference type="NCBI Taxonomy" id="67081"/>
    <lineage>
        <taxon>Bacteria</taxon>
        <taxon>Bacillati</taxon>
        <taxon>Actinomycetota</taxon>
        <taxon>Actinomycetes</taxon>
        <taxon>Mycobacteriales</taxon>
        <taxon>Mycobacteriaceae</taxon>
        <taxon>Mycolicibacterium</taxon>
    </lineage>
</organism>